<feature type="transmembrane region" description="Helical" evidence="10">
    <location>
        <begin position="402"/>
        <end position="423"/>
    </location>
</feature>
<feature type="transmembrane region" description="Helical" evidence="10">
    <location>
        <begin position="289"/>
        <end position="322"/>
    </location>
</feature>
<feature type="transmembrane region" description="Helical" evidence="10">
    <location>
        <begin position="342"/>
        <end position="366"/>
    </location>
</feature>
<evidence type="ECO:0000256" key="1">
    <source>
        <dbReference type="ARBA" id="ARBA00004651"/>
    </source>
</evidence>
<evidence type="ECO:0000256" key="2">
    <source>
        <dbReference type="ARBA" id="ARBA00022448"/>
    </source>
</evidence>
<evidence type="ECO:0000256" key="10">
    <source>
        <dbReference type="SAM" id="Phobius"/>
    </source>
</evidence>
<dbReference type="EMBL" id="JAIQUM010000054">
    <property type="protein sequence ID" value="MBZ5752377.1"/>
    <property type="molecule type" value="Genomic_DNA"/>
</dbReference>
<sequence length="441" mass="48362">MKTKYIKLNPSQLLVLVFLFFIILGTLLLKLPISTTTPISLTDALFTVTSAMTVTGLAVVDTGTVFTTFGQLVILMLIQVGGLGIMSFAVLIFIMLGKKIGFKERLIIQQSLNQTSLGGVIKLVKNLFIYSFSIEIIAMLILAIRWVPEYGWGKGMYYSFFHSISAFNNAGFSIWSDSLMKYVGDPLINLVITFLFIIGGIGFTVLSDIWYKRSFKKLSLHSKLMIGGTFMINLLAMIIVFSLEYSNPNTLGTLSSLSDKLWASYFQAVTTRTAGFNTLDIGSLHEATITFMLLLMFVGAGSASTGGGIKLTTFLVIVFSVLTFLKGKSQITIGNRAIKDKVIVRSLAISTISLLFIFLAVFLLNITEPEPFLKILFEVISAFGTVGLSMGITADLSDIGKIIIVFIMFLGKLGPLTLAFSLATKLEQEKIRYPSEDILTG</sequence>
<dbReference type="Proteomes" id="UP001165287">
    <property type="component" value="Unassembled WGS sequence"/>
</dbReference>
<name>A0ABS7UVP2_9BACI</name>
<dbReference type="InterPro" id="IPR003445">
    <property type="entry name" value="Cat_transpt"/>
</dbReference>
<comment type="caution">
    <text evidence="11">The sequence shown here is derived from an EMBL/GenBank/DDBJ whole genome shotgun (WGS) entry which is preliminary data.</text>
</comment>
<dbReference type="Pfam" id="PF02386">
    <property type="entry name" value="TrkH"/>
    <property type="match status" value="1"/>
</dbReference>
<keyword evidence="6" id="KW-0630">Potassium</keyword>
<keyword evidence="3" id="KW-1003">Cell membrane</keyword>
<keyword evidence="4" id="KW-0633">Potassium transport</keyword>
<keyword evidence="12" id="KW-1185">Reference proteome</keyword>
<feature type="transmembrane region" description="Helical" evidence="10">
    <location>
        <begin position="223"/>
        <end position="243"/>
    </location>
</feature>
<feature type="transmembrane region" description="Helical" evidence="10">
    <location>
        <begin position="187"/>
        <end position="211"/>
    </location>
</feature>
<dbReference type="InterPro" id="IPR004772">
    <property type="entry name" value="TrkH"/>
</dbReference>
<feature type="transmembrane region" description="Helical" evidence="10">
    <location>
        <begin position="72"/>
        <end position="96"/>
    </location>
</feature>
<feature type="transmembrane region" description="Helical" evidence="10">
    <location>
        <begin position="12"/>
        <end position="33"/>
    </location>
</feature>
<reference evidence="11" key="1">
    <citation type="submission" date="2024-05" db="EMBL/GenBank/DDBJ databases">
        <title>Metabacillus sp. nov., isolated from the rhizosphere soil of tomato plants.</title>
        <authorList>
            <person name="Ma R."/>
        </authorList>
    </citation>
    <scope>NUCLEOTIDE SEQUENCE</scope>
    <source>
        <strain evidence="11">DBTR6</strain>
    </source>
</reference>
<gene>
    <name evidence="11" type="ORF">K9V48_19500</name>
</gene>
<dbReference type="NCBIfam" id="TIGR00933">
    <property type="entry name" value="2a38"/>
    <property type="match status" value="1"/>
</dbReference>
<proteinExistence type="predicted"/>
<protein>
    <submittedName>
        <fullName evidence="11">TrkH family potassium uptake protein</fullName>
    </submittedName>
</protein>
<evidence type="ECO:0000313" key="11">
    <source>
        <dbReference type="EMBL" id="MBZ5752377.1"/>
    </source>
</evidence>
<evidence type="ECO:0000256" key="7">
    <source>
        <dbReference type="ARBA" id="ARBA00022989"/>
    </source>
</evidence>
<evidence type="ECO:0000256" key="5">
    <source>
        <dbReference type="ARBA" id="ARBA00022692"/>
    </source>
</evidence>
<keyword evidence="8" id="KW-0406">Ion transport</keyword>
<accession>A0ABS7UVP2</accession>
<feature type="transmembrane region" description="Helical" evidence="10">
    <location>
        <begin position="156"/>
        <end position="175"/>
    </location>
</feature>
<feature type="transmembrane region" description="Helical" evidence="10">
    <location>
        <begin position="127"/>
        <end position="144"/>
    </location>
</feature>
<keyword evidence="9 10" id="KW-0472">Membrane</keyword>
<evidence type="ECO:0000256" key="3">
    <source>
        <dbReference type="ARBA" id="ARBA00022475"/>
    </source>
</evidence>
<evidence type="ECO:0000256" key="4">
    <source>
        <dbReference type="ARBA" id="ARBA00022538"/>
    </source>
</evidence>
<evidence type="ECO:0000313" key="12">
    <source>
        <dbReference type="Proteomes" id="UP001165287"/>
    </source>
</evidence>
<dbReference type="PANTHER" id="PTHR32024">
    <property type="entry name" value="TRK SYSTEM POTASSIUM UPTAKE PROTEIN TRKG-RELATED"/>
    <property type="match status" value="1"/>
</dbReference>
<evidence type="ECO:0000256" key="9">
    <source>
        <dbReference type="ARBA" id="ARBA00023136"/>
    </source>
</evidence>
<feature type="transmembrane region" description="Helical" evidence="10">
    <location>
        <begin position="39"/>
        <end position="60"/>
    </location>
</feature>
<evidence type="ECO:0000256" key="6">
    <source>
        <dbReference type="ARBA" id="ARBA00022958"/>
    </source>
</evidence>
<evidence type="ECO:0000256" key="8">
    <source>
        <dbReference type="ARBA" id="ARBA00023065"/>
    </source>
</evidence>
<comment type="subcellular location">
    <subcellularLocation>
        <location evidence="1">Cell membrane</location>
        <topology evidence="1">Multi-pass membrane protein</topology>
    </subcellularLocation>
</comment>
<keyword evidence="2" id="KW-0813">Transport</keyword>
<keyword evidence="7 10" id="KW-1133">Transmembrane helix</keyword>
<organism evidence="11 12">
    <name type="scientific">Metabacillus rhizolycopersici</name>
    <dbReference type="NCBI Taxonomy" id="2875709"/>
    <lineage>
        <taxon>Bacteria</taxon>
        <taxon>Bacillati</taxon>
        <taxon>Bacillota</taxon>
        <taxon>Bacilli</taxon>
        <taxon>Bacillales</taxon>
        <taxon>Bacillaceae</taxon>
        <taxon>Metabacillus</taxon>
    </lineage>
</organism>
<dbReference type="RefSeq" id="WP_224140834.1">
    <property type="nucleotide sequence ID" value="NZ_JAIQUM010000054.1"/>
</dbReference>
<keyword evidence="5 10" id="KW-0812">Transmembrane</keyword>
<dbReference type="PANTHER" id="PTHR32024:SF1">
    <property type="entry name" value="KTR SYSTEM POTASSIUM UPTAKE PROTEIN B"/>
    <property type="match status" value="1"/>
</dbReference>